<name>A0A8H7MJ75_9PLEO</name>
<dbReference type="Proteomes" id="UP000651452">
    <property type="component" value="Unassembled WGS sequence"/>
</dbReference>
<reference evidence="2" key="2">
    <citation type="submission" date="2020-09" db="EMBL/GenBank/DDBJ databases">
        <title>Reference genome assembly for Australian Ascochyta lentis isolate Al4.</title>
        <authorList>
            <person name="Lee R.C."/>
            <person name="Farfan-Caceres L.M."/>
            <person name="Debler J.W."/>
            <person name="Williams A.H."/>
            <person name="Henares B.M."/>
        </authorList>
    </citation>
    <scope>NUCLEOTIDE SEQUENCE</scope>
    <source>
        <strain evidence="2">Al4</strain>
    </source>
</reference>
<evidence type="ECO:0000313" key="2">
    <source>
        <dbReference type="EMBL" id="KAF9695482.1"/>
    </source>
</evidence>
<keyword evidence="3" id="KW-1185">Reference proteome</keyword>
<dbReference type="EMBL" id="RZGK01000011">
    <property type="protein sequence ID" value="KAF9695482.1"/>
    <property type="molecule type" value="Genomic_DNA"/>
</dbReference>
<sequence length="415" mass="46696">MALFSREMQARRLHNSDIKKIVRVLRSGPPSASSHEKDSHEKATEAAIKKLPRRLRSSPLSSHGALCCTHKGLDAHLIDDIWSWIKYELEIGIGRFLYPIIMSDILSEPDKLRARQLEPVVRMFKPNWTLAKSSPPRTPPIDAGDKWVYQKNGCPACMLARIGSDEDALFALFAGMCGRHRWRSGGQKGVDKLKSRRLRFVRYWMRTLEDGEQKTSDAYDLGVKLKTLRREAKIRLRRSGQPTQYTRDSIDGVPVVARHCLDGGVAVAVGVEDPVYHKDWTINTLHDPEIGPTLPLDANSQTQSESWDSKPHFPLPQINTLNSPQSLRGDTLSPLPPAHHDAMPTPSPSIYSTRSHAPSTASFIHSTHSTHSRTTLTPSPASHTPWPENRFDPFETPDERVRKYREILARTGVVA</sequence>
<feature type="compositionally biased region" description="Low complexity" evidence="1">
    <location>
        <begin position="359"/>
        <end position="379"/>
    </location>
</feature>
<accession>A0A8H7MJ75</accession>
<dbReference type="OrthoDB" id="3786931at2759"/>
<protein>
    <submittedName>
        <fullName evidence="2">Uncharacterized protein</fullName>
    </submittedName>
</protein>
<comment type="caution">
    <text evidence="2">The sequence shown here is derived from an EMBL/GenBank/DDBJ whole genome shotgun (WGS) entry which is preliminary data.</text>
</comment>
<reference evidence="2" key="1">
    <citation type="submission" date="2018-12" db="EMBL/GenBank/DDBJ databases">
        <authorList>
            <person name="Syme R.A."/>
            <person name="Farfan-Caceres L."/>
            <person name="Lichtenzveig J."/>
        </authorList>
    </citation>
    <scope>NUCLEOTIDE SEQUENCE</scope>
    <source>
        <strain evidence="2">Al4</strain>
    </source>
</reference>
<evidence type="ECO:0000313" key="3">
    <source>
        <dbReference type="Proteomes" id="UP000651452"/>
    </source>
</evidence>
<feature type="compositionally biased region" description="Polar residues" evidence="1">
    <location>
        <begin position="348"/>
        <end position="358"/>
    </location>
</feature>
<proteinExistence type="predicted"/>
<organism evidence="2 3">
    <name type="scientific">Ascochyta lentis</name>
    <dbReference type="NCBI Taxonomy" id="205686"/>
    <lineage>
        <taxon>Eukaryota</taxon>
        <taxon>Fungi</taxon>
        <taxon>Dikarya</taxon>
        <taxon>Ascomycota</taxon>
        <taxon>Pezizomycotina</taxon>
        <taxon>Dothideomycetes</taxon>
        <taxon>Pleosporomycetidae</taxon>
        <taxon>Pleosporales</taxon>
        <taxon>Pleosporineae</taxon>
        <taxon>Didymellaceae</taxon>
        <taxon>Ascochyta</taxon>
    </lineage>
</organism>
<gene>
    <name evidence="2" type="ORF">EKO04_006360</name>
</gene>
<evidence type="ECO:0000256" key="1">
    <source>
        <dbReference type="SAM" id="MobiDB-lite"/>
    </source>
</evidence>
<feature type="region of interest" description="Disordered" evidence="1">
    <location>
        <begin position="287"/>
        <end position="391"/>
    </location>
</feature>
<dbReference type="AlphaFoldDB" id="A0A8H7MJ75"/>
<feature type="compositionally biased region" description="Polar residues" evidence="1">
    <location>
        <begin position="317"/>
        <end position="328"/>
    </location>
</feature>